<dbReference type="RefSeq" id="WP_183911239.1">
    <property type="nucleotide sequence ID" value="NZ_JACHXZ010000004.1"/>
</dbReference>
<evidence type="ECO:0000313" key="3">
    <source>
        <dbReference type="EMBL" id="MBB3169748.1"/>
    </source>
</evidence>
<dbReference type="Gene3D" id="3.30.1380.10">
    <property type="match status" value="1"/>
</dbReference>
<protein>
    <recommendedName>
        <fullName evidence="2">Peptidase M15A C-terminal domain-containing protein</fullName>
    </recommendedName>
</protein>
<keyword evidence="4" id="KW-1185">Reference proteome</keyword>
<sequence>MNRVNAFISAFVRVSAAIALLIIAAKAHAFDAQLAPFSAAINDRKIDSAITFQPVLPNQVITLSFADDHTYELDLGTTQVKSVQGKINWAAPSKAGYYPLIVRQLGSARQIALQIFVMVPASEIVEGKLNGYRIGDYPPARHGLKSYAAPIGYIEVQPNMLDLKVSPHFTLGQFLCKQASGYPKYLVLRPRLLQKLELLLQDINAQGIATDGLVVMSGYRTPHYNRAIGNVSASRHLYGGAADVYVDVSPKDGVMDDLNGDGKVDLKDATLLYERADGIVRRTGRKDLVGGVGRYNSNSAHGPFVHVDVRGSQARWGLD</sequence>
<dbReference type="EMBL" id="JACHXZ010000004">
    <property type="protein sequence ID" value="MBB3169748.1"/>
    <property type="molecule type" value="Genomic_DNA"/>
</dbReference>
<dbReference type="SUPFAM" id="SSF55166">
    <property type="entry name" value="Hedgehog/DD-peptidase"/>
    <property type="match status" value="1"/>
</dbReference>
<dbReference type="Proteomes" id="UP000559987">
    <property type="component" value="Unassembled WGS sequence"/>
</dbReference>
<feature type="chain" id="PRO_5032565274" description="Peptidase M15A C-terminal domain-containing protein" evidence="1">
    <location>
        <begin position="30"/>
        <end position="319"/>
    </location>
</feature>
<gene>
    <name evidence="3" type="ORF">FHS30_002961</name>
</gene>
<proteinExistence type="predicted"/>
<accession>A0A839UWA6</accession>
<feature type="signal peptide" evidence="1">
    <location>
        <begin position="1"/>
        <end position="29"/>
    </location>
</feature>
<evidence type="ECO:0000313" key="4">
    <source>
        <dbReference type="Proteomes" id="UP000559987"/>
    </source>
</evidence>
<dbReference type="InterPro" id="IPR009045">
    <property type="entry name" value="Zn_M74/Hedgehog-like"/>
</dbReference>
<dbReference type="AlphaFoldDB" id="A0A839UWA6"/>
<reference evidence="3 4" key="1">
    <citation type="submission" date="2020-08" db="EMBL/GenBank/DDBJ databases">
        <title>Genomic Encyclopedia of Type Strains, Phase III (KMG-III): the genomes of soil and plant-associated and newly described type strains.</title>
        <authorList>
            <person name="Whitman W."/>
        </authorList>
    </citation>
    <scope>NUCLEOTIDE SEQUENCE [LARGE SCALE GENOMIC DNA]</scope>
    <source>
        <strain evidence="3 4">CECT 8571</strain>
    </source>
</reference>
<evidence type="ECO:0000256" key="1">
    <source>
        <dbReference type="SAM" id="SignalP"/>
    </source>
</evidence>
<name>A0A839UWA6_9GAMM</name>
<comment type="caution">
    <text evidence="3">The sequence shown here is derived from an EMBL/GenBank/DDBJ whole genome shotgun (WGS) entry which is preliminary data.</text>
</comment>
<feature type="domain" description="Peptidase M15A C-terminal" evidence="2">
    <location>
        <begin position="211"/>
        <end position="247"/>
    </location>
</feature>
<keyword evidence="1" id="KW-0732">Signal</keyword>
<evidence type="ECO:0000259" key="2">
    <source>
        <dbReference type="Pfam" id="PF08291"/>
    </source>
</evidence>
<organism evidence="3 4">
    <name type="scientific">Simiduia aestuariiviva</name>
    <dbReference type="NCBI Taxonomy" id="1510459"/>
    <lineage>
        <taxon>Bacteria</taxon>
        <taxon>Pseudomonadati</taxon>
        <taxon>Pseudomonadota</taxon>
        <taxon>Gammaproteobacteria</taxon>
        <taxon>Cellvibrionales</taxon>
        <taxon>Cellvibrionaceae</taxon>
        <taxon>Simiduia</taxon>
    </lineage>
</organism>
<dbReference type="InterPro" id="IPR013230">
    <property type="entry name" value="Peptidase_M15A_C"/>
</dbReference>
<dbReference type="Pfam" id="PF08291">
    <property type="entry name" value="Peptidase_M15_3"/>
    <property type="match status" value="1"/>
</dbReference>